<reference evidence="1" key="1">
    <citation type="journal article" date="2019" name="Nat. Med.">
        <title>A library of human gut bacterial isolates paired with longitudinal multiomics data enables mechanistic microbiome research.</title>
        <authorList>
            <person name="Poyet M."/>
            <person name="Groussin M."/>
            <person name="Gibbons S.M."/>
            <person name="Avila-Pacheco J."/>
            <person name="Jiang X."/>
            <person name="Kearney S.M."/>
            <person name="Perrotta A.R."/>
            <person name="Berdy B."/>
            <person name="Zhao S."/>
            <person name="Lieberman T.D."/>
            <person name="Swanson P.K."/>
            <person name="Smith M."/>
            <person name="Roesemann S."/>
            <person name="Alexander J.E."/>
            <person name="Rich S.A."/>
            <person name="Livny J."/>
            <person name="Vlamakis H."/>
            <person name="Clish C."/>
            <person name="Bullock K."/>
            <person name="Deik A."/>
            <person name="Scott J."/>
            <person name="Pierce K.A."/>
            <person name="Xavier R.J."/>
            <person name="Alm E.J."/>
        </authorList>
    </citation>
    <scope>NUCLEOTIDE SEQUENCE</scope>
    <source>
        <strain evidence="1">BIOML-A16</strain>
    </source>
</reference>
<dbReference type="GO" id="GO:0016740">
    <property type="term" value="F:transferase activity"/>
    <property type="evidence" value="ECO:0007669"/>
    <property type="project" value="UniProtKB-KW"/>
</dbReference>
<keyword evidence="1" id="KW-0808">Transferase</keyword>
<dbReference type="EMBL" id="VWFQ01000310">
    <property type="protein sequence ID" value="KAA4626863.1"/>
    <property type="molecule type" value="Genomic_DNA"/>
</dbReference>
<gene>
    <name evidence="1" type="ORF">F3B52_28670</name>
</gene>
<protein>
    <submittedName>
        <fullName evidence="1">Glycosyltransferase family 2 protein</fullName>
    </submittedName>
</protein>
<feature type="non-terminal residue" evidence="1">
    <location>
        <position position="162"/>
    </location>
</feature>
<name>A0A642BTP3_BACOV</name>
<accession>A0A642BTP3</accession>
<sequence>MINCFIPFLSLPQARQTVRALGLCDRIKNIYLLATEKIPDEVEGCEMLMIDSPASTATFRTIALHADTAYTLLYTKYTAFEPGQFAFERLLAIAGDTNAGMLYADRYLLKNGNSQQAPVIDYQKGSLRDDFDFGSLLFFRSSVLKQAVRAMDADYRFAGLYD</sequence>
<dbReference type="AlphaFoldDB" id="A0A642BTP3"/>
<proteinExistence type="predicted"/>
<comment type="caution">
    <text evidence="1">The sequence shown here is derived from an EMBL/GenBank/DDBJ whole genome shotgun (WGS) entry which is preliminary data.</text>
</comment>
<evidence type="ECO:0000313" key="1">
    <source>
        <dbReference type="EMBL" id="KAA4626863.1"/>
    </source>
</evidence>
<organism evidence="1">
    <name type="scientific">Bacteroides ovatus</name>
    <dbReference type="NCBI Taxonomy" id="28116"/>
    <lineage>
        <taxon>Bacteria</taxon>
        <taxon>Pseudomonadati</taxon>
        <taxon>Bacteroidota</taxon>
        <taxon>Bacteroidia</taxon>
        <taxon>Bacteroidales</taxon>
        <taxon>Bacteroidaceae</taxon>
        <taxon>Bacteroides</taxon>
    </lineage>
</organism>